<evidence type="ECO:0008006" key="5">
    <source>
        <dbReference type="Google" id="ProtNLM"/>
    </source>
</evidence>
<keyword evidence="2" id="KW-0732">Signal</keyword>
<organism evidence="3 4">
    <name type="scientific">Cuscuta australis</name>
    <dbReference type="NCBI Taxonomy" id="267555"/>
    <lineage>
        <taxon>Eukaryota</taxon>
        <taxon>Viridiplantae</taxon>
        <taxon>Streptophyta</taxon>
        <taxon>Embryophyta</taxon>
        <taxon>Tracheophyta</taxon>
        <taxon>Spermatophyta</taxon>
        <taxon>Magnoliopsida</taxon>
        <taxon>eudicotyledons</taxon>
        <taxon>Gunneridae</taxon>
        <taxon>Pentapetalae</taxon>
        <taxon>asterids</taxon>
        <taxon>lamiids</taxon>
        <taxon>Solanales</taxon>
        <taxon>Convolvulaceae</taxon>
        <taxon>Cuscuteae</taxon>
        <taxon>Cuscuta</taxon>
        <taxon>Cuscuta subgen. Grammica</taxon>
        <taxon>Cuscuta sect. Cleistogrammica</taxon>
    </lineage>
</organism>
<gene>
    <name evidence="3" type="ORF">DM860_008970</name>
</gene>
<feature type="signal peptide" evidence="2">
    <location>
        <begin position="1"/>
        <end position="24"/>
    </location>
</feature>
<reference evidence="3 4" key="1">
    <citation type="submission" date="2018-06" db="EMBL/GenBank/DDBJ databases">
        <title>The Genome of Cuscuta australis (Dodder) Provides Insight into the Evolution of Plant Parasitism.</title>
        <authorList>
            <person name="Liu H."/>
        </authorList>
    </citation>
    <scope>NUCLEOTIDE SEQUENCE [LARGE SCALE GENOMIC DNA]</scope>
    <source>
        <strain evidence="4">cv. Yunnan</strain>
        <tissue evidence="3">Vines</tissue>
    </source>
</reference>
<evidence type="ECO:0000313" key="3">
    <source>
        <dbReference type="EMBL" id="RAL41788.1"/>
    </source>
</evidence>
<name>A0A328DBF6_9ASTE</name>
<evidence type="ECO:0000256" key="2">
    <source>
        <dbReference type="SAM" id="SignalP"/>
    </source>
</evidence>
<evidence type="ECO:0000256" key="1">
    <source>
        <dbReference type="SAM" id="MobiDB-lite"/>
    </source>
</evidence>
<dbReference type="PANTHER" id="PTHR36733">
    <property type="entry name" value="CELL WALL PROTEIN-RELATED"/>
    <property type="match status" value="1"/>
</dbReference>
<comment type="caution">
    <text evidence="3">The sequence shown here is derived from an EMBL/GenBank/DDBJ whole genome shotgun (WGS) entry which is preliminary data.</text>
</comment>
<proteinExistence type="predicted"/>
<dbReference type="PANTHER" id="PTHR36733:SF1">
    <property type="entry name" value="CELL WALL PROTEIN-RELATED"/>
    <property type="match status" value="1"/>
</dbReference>
<dbReference type="InterPro" id="IPR034565">
    <property type="entry name" value="Put_cell_wall"/>
</dbReference>
<accession>A0A328DBF6</accession>
<evidence type="ECO:0000313" key="4">
    <source>
        <dbReference type="Proteomes" id="UP000249390"/>
    </source>
</evidence>
<dbReference type="EMBL" id="NQVE01000183">
    <property type="protein sequence ID" value="RAL41788.1"/>
    <property type="molecule type" value="Genomic_DNA"/>
</dbReference>
<feature type="region of interest" description="Disordered" evidence="1">
    <location>
        <begin position="112"/>
        <end position="135"/>
    </location>
</feature>
<sequence>MAGTHHFLSTFVLVLITMALYSLAGPTMAAGRGIPDDKKQPEFLPGYDGTVLIPGVGRVVVPPKGKKIDPFNYNPITGKSGSGTGIISPFDGFIGAGSGNVLGGYNAPVFSGPVGTEVPNPEDGAGGSLPPPSRR</sequence>
<keyword evidence="4" id="KW-1185">Reference proteome</keyword>
<protein>
    <recommendedName>
        <fullName evidence="5">Cell wall protein</fullName>
    </recommendedName>
</protein>
<dbReference type="Proteomes" id="UP000249390">
    <property type="component" value="Unassembled WGS sequence"/>
</dbReference>
<dbReference type="AlphaFoldDB" id="A0A328DBF6"/>
<feature type="chain" id="PRO_5016381808" description="Cell wall protein" evidence="2">
    <location>
        <begin position="25"/>
        <end position="135"/>
    </location>
</feature>